<dbReference type="AlphaFoldDB" id="E3LW59"/>
<evidence type="ECO:0000256" key="1">
    <source>
        <dbReference type="SAM" id="MobiDB-lite"/>
    </source>
</evidence>
<evidence type="ECO:0000313" key="3">
    <source>
        <dbReference type="Proteomes" id="UP000008281"/>
    </source>
</evidence>
<sequence length="399" mass="46891">MPSAYESTPVSQPDSYKVTVFTCPDRGSLVFRVISQHGNISDFQFDSRTQKMIRPVRIVREKDLFPKYFIDDERAQTHIMFAFNRVTNEHEQYVFCWETKQLEQIHQPEHFYRHEHTAMQFRMRFAYRNGETVDIVKASDGSVEKISSKNGKLRSGTVKTLVDYDDHDSYIRPLPKYKIRYCRHSEKNVIYARYKNGFRKFVFNEDTKQLEELKCDGCSEVTEDDLYPQYFTHSDSVNSSVILAWNTVTERIEQYIFNVILRRFEQVQVYDVVYNPEKKKHRIGGIMFAQKGYGGLEVATMICEEGTLKRGEFSEKHQMFVPIQETSVKTFLRVKNNKTTSEVSWKASDLDASDRDEYSSGFEDDDTIVDNYSTPADDDERLLEENYCAMEFAIEKLLF</sequence>
<dbReference type="RefSeq" id="XP_003111540.2">
    <property type="nucleotide sequence ID" value="XM_003111492.2"/>
</dbReference>
<dbReference type="OrthoDB" id="5877238at2759"/>
<dbReference type="PANTHER" id="PTHR21504:SF1">
    <property type="entry name" value="IG-LIKE DOMAIN-CONTAINING PROTEIN-RELATED"/>
    <property type="match status" value="1"/>
</dbReference>
<name>E3LW59_CAERE</name>
<organism evidence="3">
    <name type="scientific">Caenorhabditis remanei</name>
    <name type="common">Caenorhabditis vulgaris</name>
    <dbReference type="NCBI Taxonomy" id="31234"/>
    <lineage>
        <taxon>Eukaryota</taxon>
        <taxon>Metazoa</taxon>
        <taxon>Ecdysozoa</taxon>
        <taxon>Nematoda</taxon>
        <taxon>Chromadorea</taxon>
        <taxon>Rhabditida</taxon>
        <taxon>Rhabditina</taxon>
        <taxon>Rhabditomorpha</taxon>
        <taxon>Rhabditoidea</taxon>
        <taxon>Rhabditidae</taxon>
        <taxon>Peloderinae</taxon>
        <taxon>Caenorhabditis</taxon>
    </lineage>
</organism>
<dbReference type="CTD" id="9811167"/>
<dbReference type="OMA" id="ATMICEE"/>
<accession>E3LW59</accession>
<dbReference type="InterPro" id="IPR039908">
    <property type="entry name" value="Sepa-1"/>
</dbReference>
<dbReference type="HOGENOM" id="CLU_691248_0_0_1"/>
<gene>
    <name evidence="2" type="ORF">CRE_02840</name>
</gene>
<dbReference type="GeneID" id="9811167"/>
<dbReference type="Proteomes" id="UP000008281">
    <property type="component" value="Unassembled WGS sequence"/>
</dbReference>
<dbReference type="KEGG" id="crq:GCK72_010970"/>
<feature type="region of interest" description="Disordered" evidence="1">
    <location>
        <begin position="353"/>
        <end position="375"/>
    </location>
</feature>
<dbReference type="EMBL" id="DS268417">
    <property type="protein sequence ID" value="EFO83401.1"/>
    <property type="molecule type" value="Genomic_DNA"/>
</dbReference>
<proteinExistence type="predicted"/>
<protein>
    <submittedName>
        <fullName evidence="2">Uncharacterized protein</fullName>
    </submittedName>
</protein>
<dbReference type="PANTHER" id="PTHR21504">
    <property type="entry name" value="IG-LIKE DOMAIN-CONTAINING PROTEIN-RELATED-RELATED"/>
    <property type="match status" value="1"/>
</dbReference>
<evidence type="ECO:0000313" key="2">
    <source>
        <dbReference type="EMBL" id="EFO83401.1"/>
    </source>
</evidence>
<keyword evidence="3" id="KW-1185">Reference proteome</keyword>
<dbReference type="GO" id="GO:0006914">
    <property type="term" value="P:autophagy"/>
    <property type="evidence" value="ECO:0007669"/>
    <property type="project" value="InterPro"/>
</dbReference>
<dbReference type="InParanoid" id="E3LW59"/>
<reference evidence="2" key="1">
    <citation type="submission" date="2007-07" db="EMBL/GenBank/DDBJ databases">
        <title>PCAP assembly of the Caenorhabditis remanei genome.</title>
        <authorList>
            <consortium name="The Caenorhabditis remanei Sequencing Consortium"/>
            <person name="Wilson R.K."/>
        </authorList>
    </citation>
    <scope>NUCLEOTIDE SEQUENCE [LARGE SCALE GENOMIC DNA]</scope>
    <source>
        <strain evidence="2">PB4641</strain>
    </source>
</reference>